<organism evidence="4 5">
    <name type="scientific">Arabis nemorensis</name>
    <dbReference type="NCBI Taxonomy" id="586526"/>
    <lineage>
        <taxon>Eukaryota</taxon>
        <taxon>Viridiplantae</taxon>
        <taxon>Streptophyta</taxon>
        <taxon>Embryophyta</taxon>
        <taxon>Tracheophyta</taxon>
        <taxon>Spermatophyta</taxon>
        <taxon>Magnoliopsida</taxon>
        <taxon>eudicotyledons</taxon>
        <taxon>Gunneridae</taxon>
        <taxon>Pentapetalae</taxon>
        <taxon>rosids</taxon>
        <taxon>malvids</taxon>
        <taxon>Brassicales</taxon>
        <taxon>Brassicaceae</taxon>
        <taxon>Arabideae</taxon>
        <taxon>Arabis</taxon>
    </lineage>
</organism>
<dbReference type="EMBL" id="CABITT030000001">
    <property type="protein sequence ID" value="VVA91476.1"/>
    <property type="molecule type" value="Genomic_DNA"/>
</dbReference>
<dbReference type="OrthoDB" id="1912459at2759"/>
<comment type="subcellular location">
    <subcellularLocation>
        <location evidence="1">Nucleus</location>
    </subcellularLocation>
</comment>
<protein>
    <recommendedName>
        <fullName evidence="3">Mediator complex subunit 15 KIX domain-containing protein</fullName>
    </recommendedName>
</protein>
<dbReference type="GO" id="GO:0031490">
    <property type="term" value="F:chromatin DNA binding"/>
    <property type="evidence" value="ECO:0007669"/>
    <property type="project" value="InterPro"/>
</dbReference>
<sequence length="146" mass="16559">MGTSLPTEKPTMESDGWRTQLTPDKREKVVNKIMEILMKHLLFSGPAGINELRRIAPRFEDKMFSSADSPVIYRSLNIYFVTDYLQKVATKMWTVEAKAQTTDGSLTSLPPANNTMLGSDFTPTRSIWRRVLTKSKQVYKGPNVTD</sequence>
<feature type="domain" description="Mediator complex subunit 15 KIX" evidence="3">
    <location>
        <begin position="15"/>
        <end position="71"/>
    </location>
</feature>
<proteinExistence type="predicted"/>
<comment type="caution">
    <text evidence="4">The sequence shown here is derived from an EMBL/GenBank/DDBJ whole genome shotgun (WGS) entry which is preliminary data.</text>
</comment>
<dbReference type="Pfam" id="PF16987">
    <property type="entry name" value="KIX_2"/>
    <property type="match status" value="1"/>
</dbReference>
<dbReference type="InterPro" id="IPR036529">
    <property type="entry name" value="KIX_dom_sf"/>
</dbReference>
<evidence type="ECO:0000256" key="1">
    <source>
        <dbReference type="ARBA" id="ARBA00004123"/>
    </source>
</evidence>
<dbReference type="PANTHER" id="PTHR33137">
    <property type="entry name" value="MEDIATOR OF RNA POLYMERASE II TRANSCRIPTION SUBUNIT 15A-RELATED"/>
    <property type="match status" value="1"/>
</dbReference>
<dbReference type="Proteomes" id="UP000489600">
    <property type="component" value="Unassembled WGS sequence"/>
</dbReference>
<name>A0A565APY1_9BRAS</name>
<dbReference type="InterPro" id="IPR036546">
    <property type="entry name" value="MED15_KIX"/>
</dbReference>
<evidence type="ECO:0000313" key="4">
    <source>
        <dbReference type="EMBL" id="VVA91476.1"/>
    </source>
</evidence>
<evidence type="ECO:0000256" key="2">
    <source>
        <dbReference type="ARBA" id="ARBA00023242"/>
    </source>
</evidence>
<dbReference type="GO" id="GO:0003713">
    <property type="term" value="F:transcription coactivator activity"/>
    <property type="evidence" value="ECO:0007669"/>
    <property type="project" value="InterPro"/>
</dbReference>
<dbReference type="InterPro" id="IPR044661">
    <property type="entry name" value="MED15a/b/c-like"/>
</dbReference>
<dbReference type="PANTHER" id="PTHR33137:SF4">
    <property type="entry name" value="MEDIATOR OF RNA POLYMERASE II TRANSCRIPTION SUBUNIT 15A-RELATED"/>
    <property type="match status" value="1"/>
</dbReference>
<evidence type="ECO:0000313" key="5">
    <source>
        <dbReference type="Proteomes" id="UP000489600"/>
    </source>
</evidence>
<keyword evidence="2" id="KW-0539">Nucleus</keyword>
<dbReference type="AlphaFoldDB" id="A0A565APY1"/>
<keyword evidence="5" id="KW-1185">Reference proteome</keyword>
<accession>A0A565APY1</accession>
<dbReference type="GO" id="GO:0005634">
    <property type="term" value="C:nucleus"/>
    <property type="evidence" value="ECO:0007669"/>
    <property type="project" value="UniProtKB-SubCell"/>
</dbReference>
<evidence type="ECO:0000259" key="3">
    <source>
        <dbReference type="Pfam" id="PF16987"/>
    </source>
</evidence>
<gene>
    <name evidence="4" type="ORF">ANE_LOCUS1921</name>
</gene>
<reference evidence="4" key="1">
    <citation type="submission" date="2019-07" db="EMBL/GenBank/DDBJ databases">
        <authorList>
            <person name="Dittberner H."/>
        </authorList>
    </citation>
    <scope>NUCLEOTIDE SEQUENCE [LARGE SCALE GENOMIC DNA]</scope>
</reference>
<dbReference type="Gene3D" id="1.10.246.20">
    <property type="entry name" value="Coactivator CBP, KIX domain"/>
    <property type="match status" value="1"/>
</dbReference>